<dbReference type="InterPro" id="IPR036322">
    <property type="entry name" value="WD40_repeat_dom_sf"/>
</dbReference>
<evidence type="ECO:0000256" key="2">
    <source>
        <dbReference type="ARBA" id="ARBA00022737"/>
    </source>
</evidence>
<sequence>MFGSTSKIVPTWENNKTTEPGDTLCEKGPEDSITAIRFSNSPNLETDSQFISCSSWDETVKIWEISSPFGKSVNSSLKGSTSMDASVLSHCWSPDNTVLFGACVDSQVKMWDIGKDSIQQVGVHDSCVKDICFCEKNNLIISTGWDGHMKFWDLRSSTPVFDISVEPAKIWSFSYCYPLMVGLLSDNTIFVFDIDKITKKAVTCPDKISESPLKYQNRCVEVFPDAKGYIVSSIAGRCGVVNIDFNNLDATSNSDFKFKCHRVNSNNNDAYAVHQISFNKKYSTFATCGGDGNYFIWDKKNKKRLKTTRGCDAPITACKMNDNASMVAYSFGYDWSKGYNTSTPPPVGLFIHPTTENEIKG</sequence>
<dbReference type="InterPro" id="IPR015943">
    <property type="entry name" value="WD40/YVTN_repeat-like_dom_sf"/>
</dbReference>
<proteinExistence type="predicted"/>
<dbReference type="Pfam" id="PF00400">
    <property type="entry name" value="WD40"/>
    <property type="match status" value="4"/>
</dbReference>
<reference evidence="5" key="1">
    <citation type="submission" date="2023-07" db="EMBL/GenBank/DDBJ databases">
        <authorList>
            <consortium name="AG Swart"/>
            <person name="Singh M."/>
            <person name="Singh A."/>
            <person name="Seah K."/>
            <person name="Emmerich C."/>
        </authorList>
    </citation>
    <scope>NUCLEOTIDE SEQUENCE</scope>
    <source>
        <strain evidence="5">DP1</strain>
    </source>
</reference>
<evidence type="ECO:0000313" key="5">
    <source>
        <dbReference type="EMBL" id="CAI2369414.1"/>
    </source>
</evidence>
<feature type="repeat" description="WD" evidence="3">
    <location>
        <begin position="266"/>
        <end position="307"/>
    </location>
</feature>
<name>A0AAD1XAQ8_EUPCR</name>
<accession>A0AAD1XAQ8</accession>
<comment type="caution">
    <text evidence="5">The sequence shown here is derived from an EMBL/GenBank/DDBJ whole genome shotgun (WGS) entry which is preliminary data.</text>
</comment>
<protein>
    <submittedName>
        <fullName evidence="5">Uncharacterized protein</fullName>
    </submittedName>
</protein>
<gene>
    <name evidence="5" type="ORF">ECRASSUSDP1_LOCUS10714</name>
</gene>
<dbReference type="SUPFAM" id="SSF50978">
    <property type="entry name" value="WD40 repeat-like"/>
    <property type="match status" value="1"/>
</dbReference>
<feature type="repeat" description="WD" evidence="3">
    <location>
        <begin position="80"/>
        <end position="121"/>
    </location>
</feature>
<dbReference type="Gene3D" id="2.130.10.10">
    <property type="entry name" value="YVTN repeat-like/Quinoprotein amine dehydrogenase"/>
    <property type="match status" value="1"/>
</dbReference>
<keyword evidence="1 3" id="KW-0853">WD repeat</keyword>
<dbReference type="PROSITE" id="PS50294">
    <property type="entry name" value="WD_REPEATS_REGION"/>
    <property type="match status" value="1"/>
</dbReference>
<dbReference type="PANTHER" id="PTHR10971">
    <property type="entry name" value="MRNA EXPORT FACTOR AND BUB3"/>
    <property type="match status" value="1"/>
</dbReference>
<feature type="region of interest" description="Disordered" evidence="4">
    <location>
        <begin position="1"/>
        <end position="20"/>
    </location>
</feature>
<evidence type="ECO:0000256" key="1">
    <source>
        <dbReference type="ARBA" id="ARBA00022574"/>
    </source>
</evidence>
<dbReference type="EMBL" id="CAMPGE010010566">
    <property type="protein sequence ID" value="CAI2369414.1"/>
    <property type="molecule type" value="Genomic_DNA"/>
</dbReference>
<dbReference type="InterPro" id="IPR001680">
    <property type="entry name" value="WD40_rpt"/>
</dbReference>
<feature type="repeat" description="WD" evidence="3">
    <location>
        <begin position="121"/>
        <end position="162"/>
    </location>
</feature>
<dbReference type="PROSITE" id="PS50082">
    <property type="entry name" value="WD_REPEATS_2"/>
    <property type="match status" value="3"/>
</dbReference>
<evidence type="ECO:0000256" key="4">
    <source>
        <dbReference type="SAM" id="MobiDB-lite"/>
    </source>
</evidence>
<dbReference type="AlphaFoldDB" id="A0AAD1XAQ8"/>
<organism evidence="5 6">
    <name type="scientific">Euplotes crassus</name>
    <dbReference type="NCBI Taxonomy" id="5936"/>
    <lineage>
        <taxon>Eukaryota</taxon>
        <taxon>Sar</taxon>
        <taxon>Alveolata</taxon>
        <taxon>Ciliophora</taxon>
        <taxon>Intramacronucleata</taxon>
        <taxon>Spirotrichea</taxon>
        <taxon>Hypotrichia</taxon>
        <taxon>Euplotida</taxon>
        <taxon>Euplotidae</taxon>
        <taxon>Moneuplotes</taxon>
    </lineage>
</organism>
<evidence type="ECO:0000256" key="3">
    <source>
        <dbReference type="PROSITE-ProRule" id="PRU00221"/>
    </source>
</evidence>
<keyword evidence="6" id="KW-1185">Reference proteome</keyword>
<dbReference type="InterPro" id="IPR019775">
    <property type="entry name" value="WD40_repeat_CS"/>
</dbReference>
<keyword evidence="2" id="KW-0677">Repeat</keyword>
<dbReference type="SMART" id="SM00320">
    <property type="entry name" value="WD40"/>
    <property type="match status" value="5"/>
</dbReference>
<dbReference type="PROSITE" id="PS00678">
    <property type="entry name" value="WD_REPEATS_1"/>
    <property type="match status" value="2"/>
</dbReference>
<dbReference type="Proteomes" id="UP001295684">
    <property type="component" value="Unassembled WGS sequence"/>
</dbReference>
<evidence type="ECO:0000313" key="6">
    <source>
        <dbReference type="Proteomes" id="UP001295684"/>
    </source>
</evidence>